<evidence type="ECO:0008006" key="6">
    <source>
        <dbReference type="Google" id="ProtNLM"/>
    </source>
</evidence>
<dbReference type="AlphaFoldDB" id="A0A892ZLD9"/>
<evidence type="ECO:0000256" key="1">
    <source>
        <dbReference type="ARBA" id="ARBA00007832"/>
    </source>
</evidence>
<dbReference type="Pfam" id="PF04183">
    <property type="entry name" value="IucA_IucC"/>
    <property type="match status" value="1"/>
</dbReference>
<dbReference type="PANTHER" id="PTHR34384">
    <property type="entry name" value="L-2,3-DIAMINOPROPANOATE--CITRATE LIGASE"/>
    <property type="match status" value="1"/>
</dbReference>
<dbReference type="InterPro" id="IPR022770">
    <property type="entry name" value="IucA/IucC-like_C"/>
</dbReference>
<dbReference type="EMBL" id="CP069798">
    <property type="protein sequence ID" value="QRQ81709.1"/>
    <property type="molecule type" value="Genomic_DNA"/>
</dbReference>
<feature type="domain" description="Aerobactin siderophore biosynthesis IucA/IucC-like C-terminal" evidence="3">
    <location>
        <begin position="456"/>
        <end position="620"/>
    </location>
</feature>
<gene>
    <name evidence="4" type="ORF">JQU52_13645</name>
</gene>
<dbReference type="GO" id="GO:0019290">
    <property type="term" value="P:siderophore biosynthetic process"/>
    <property type="evidence" value="ECO:0007669"/>
    <property type="project" value="InterPro"/>
</dbReference>
<name>A0A892ZLD9_9NEIS</name>
<accession>A0A892ZLD9</accession>
<reference evidence="4" key="1">
    <citation type="submission" date="2021-02" db="EMBL/GenBank/DDBJ databases">
        <title>Neisseriaceae sp. 26B isolated from the cloaca of a Common Toad-headed Turtle (Mesoclemmys nasuta).</title>
        <authorList>
            <person name="Spergser J."/>
            <person name="Busse H.-J."/>
        </authorList>
    </citation>
    <scope>NUCLEOTIDE SEQUENCE</scope>
    <source>
        <strain evidence="4">26B</strain>
    </source>
</reference>
<evidence type="ECO:0000313" key="4">
    <source>
        <dbReference type="EMBL" id="QRQ81709.1"/>
    </source>
</evidence>
<comment type="similarity">
    <text evidence="1">Belongs to the IucA/IucC family.</text>
</comment>
<evidence type="ECO:0000259" key="2">
    <source>
        <dbReference type="Pfam" id="PF04183"/>
    </source>
</evidence>
<sequence>MPTPFSDHWPQQCQHTWQQALATPAFQAASIRLPDLEAALVQARRRSFGRLLQALWREQLLDSRALTWQTQTQACLALPQQAALYFDGLSAAPMAAWTLNGDVHWQPPHGAAQTVASPAALLHHLQALLSTAIHPQQYQRLAAELNNSCLNDALCLAYHHHWNAQLAADNGTHWLPALCRNHPQPTLLLEQWGTLGHPWHPNYKTRLGMAVAEVIAWAPEFNAQIDVVLAAVRRDCMAVHSMPDGADFGHWFATHFADAYDQWCAALARQRLQPQYYWPLPVHPWQAQHHLPQHWAPAIQAQQLLLADMPRLAAKPTMSFRTVVPHTGQPQPPMCKLPVSLRLTSVERTVSPRSATMGPRVSALLQAILAQEPGIAAVLAIIPERHGLHFQAAGVSEDDARHVAVLYRDHPAACIAPNHTALPLGALFATDFNGAPLWAQWLHWGSGRQDAAAALAWFAHYARQTLHGLLGMYLRYGIAFEAHQQNSFVVVDAQGQLQQLLLRDFGDIRIHRTTLQAQGHTLALHDPHKTLFDNAEFVREKFMHNVLMCHLGEMALLLERHWQLPEQPGWRLLAEALQHAFADWQPHTNPARWQAEHHAMLHAPWPAKAFVRMRIDNNSEDIVGTLPNPLAPFSGSL</sequence>
<dbReference type="InterPro" id="IPR037455">
    <property type="entry name" value="LucA/IucC-like"/>
</dbReference>
<keyword evidence="5" id="KW-1185">Reference proteome</keyword>
<dbReference type="KEGG" id="ptes:JQU52_13645"/>
<proteinExistence type="inferred from homology"/>
<dbReference type="Proteomes" id="UP000653156">
    <property type="component" value="Chromosome"/>
</dbReference>
<evidence type="ECO:0000313" key="5">
    <source>
        <dbReference type="Proteomes" id="UP000653156"/>
    </source>
</evidence>
<dbReference type="InterPro" id="IPR007310">
    <property type="entry name" value="Aerobactin_biosyn_IucA/IucC_N"/>
</dbReference>
<dbReference type="RefSeq" id="WP_230339007.1">
    <property type="nucleotide sequence ID" value="NZ_CP069798.1"/>
</dbReference>
<dbReference type="PANTHER" id="PTHR34384:SF5">
    <property type="entry name" value="L-2,3-DIAMINOPROPANOATE--CITRATE LIGASE"/>
    <property type="match status" value="1"/>
</dbReference>
<dbReference type="Gene3D" id="1.10.510.40">
    <property type="match status" value="1"/>
</dbReference>
<feature type="domain" description="Aerobactin siderophore biosynthesis IucA/IucC N-terminal" evidence="2">
    <location>
        <begin position="188"/>
        <end position="429"/>
    </location>
</feature>
<dbReference type="Pfam" id="PF06276">
    <property type="entry name" value="FhuF"/>
    <property type="match status" value="1"/>
</dbReference>
<evidence type="ECO:0000259" key="3">
    <source>
        <dbReference type="Pfam" id="PF06276"/>
    </source>
</evidence>
<protein>
    <recommendedName>
        <fullName evidence="6">Siderophore synthetase component</fullName>
    </recommendedName>
</protein>
<organism evidence="4 5">
    <name type="scientific">Paralysiella testudinis</name>
    <dbReference type="NCBI Taxonomy" id="2809020"/>
    <lineage>
        <taxon>Bacteria</taxon>
        <taxon>Pseudomonadati</taxon>
        <taxon>Pseudomonadota</taxon>
        <taxon>Betaproteobacteria</taxon>
        <taxon>Neisseriales</taxon>
        <taxon>Neisseriaceae</taxon>
        <taxon>Paralysiella</taxon>
    </lineage>
</organism>
<dbReference type="GO" id="GO:0016881">
    <property type="term" value="F:acid-amino acid ligase activity"/>
    <property type="evidence" value="ECO:0007669"/>
    <property type="project" value="UniProtKB-ARBA"/>
</dbReference>